<dbReference type="InterPro" id="IPR027291">
    <property type="entry name" value="Glyco_hydro_38_N_sf"/>
</dbReference>
<keyword evidence="3" id="KW-0378">Hydrolase</keyword>
<organism evidence="6 7">
    <name type="scientific">Murimonas intestini</name>
    <dbReference type="NCBI Taxonomy" id="1337051"/>
    <lineage>
        <taxon>Bacteria</taxon>
        <taxon>Bacillati</taxon>
        <taxon>Bacillota</taxon>
        <taxon>Clostridia</taxon>
        <taxon>Lachnospirales</taxon>
        <taxon>Lachnospiraceae</taxon>
        <taxon>Murimonas</taxon>
    </lineage>
</organism>
<dbReference type="Gene3D" id="3.20.110.10">
    <property type="entry name" value="Glycoside hydrolase 38, N terminal domain"/>
    <property type="match status" value="1"/>
</dbReference>
<evidence type="ECO:0000256" key="4">
    <source>
        <dbReference type="ARBA" id="ARBA00023295"/>
    </source>
</evidence>
<dbReference type="GO" id="GO:0006013">
    <property type="term" value="P:mannose metabolic process"/>
    <property type="evidence" value="ECO:0007669"/>
    <property type="project" value="InterPro"/>
</dbReference>
<dbReference type="PANTHER" id="PTHR46017">
    <property type="entry name" value="ALPHA-MANNOSIDASE 2C1"/>
    <property type="match status" value="1"/>
</dbReference>
<dbReference type="FunFam" id="1.20.1270.50:FF:000004">
    <property type="entry name" value="alpha-mannosidase 2C1 isoform X1"/>
    <property type="match status" value="1"/>
</dbReference>
<evidence type="ECO:0000256" key="3">
    <source>
        <dbReference type="ARBA" id="ARBA00022801"/>
    </source>
</evidence>
<dbReference type="SUPFAM" id="SSF74650">
    <property type="entry name" value="Galactose mutarotase-like"/>
    <property type="match status" value="1"/>
</dbReference>
<dbReference type="GO" id="GO:0030246">
    <property type="term" value="F:carbohydrate binding"/>
    <property type="evidence" value="ECO:0007669"/>
    <property type="project" value="InterPro"/>
</dbReference>
<dbReference type="GO" id="GO:0004559">
    <property type="term" value="F:alpha-mannosidase activity"/>
    <property type="evidence" value="ECO:0007669"/>
    <property type="project" value="InterPro"/>
</dbReference>
<dbReference type="InterPro" id="IPR041147">
    <property type="entry name" value="GH38_C"/>
</dbReference>
<dbReference type="FunFam" id="3.20.110.10:FF:000002">
    <property type="entry name" value="alpha-mannosidase 2C1 isoform X1"/>
    <property type="match status" value="1"/>
</dbReference>
<dbReference type="Gene3D" id="1.20.1270.50">
    <property type="entry name" value="Glycoside hydrolase family 38, central domain"/>
    <property type="match status" value="1"/>
</dbReference>
<evidence type="ECO:0000259" key="5">
    <source>
        <dbReference type="SMART" id="SM00872"/>
    </source>
</evidence>
<evidence type="ECO:0000313" key="6">
    <source>
        <dbReference type="EMBL" id="PWJ77367.1"/>
    </source>
</evidence>
<keyword evidence="2" id="KW-0479">Metal-binding</keyword>
<comment type="similarity">
    <text evidence="1">Belongs to the glycosyl hydrolase 38 family.</text>
</comment>
<dbReference type="InterPro" id="IPR015341">
    <property type="entry name" value="Glyco_hydro_38_cen"/>
</dbReference>
<dbReference type="AlphaFoldDB" id="A0AB73T708"/>
<dbReference type="Proteomes" id="UP000245412">
    <property type="component" value="Unassembled WGS sequence"/>
</dbReference>
<dbReference type="SMART" id="SM00872">
    <property type="entry name" value="Alpha-mann_mid"/>
    <property type="match status" value="1"/>
</dbReference>
<dbReference type="SUPFAM" id="SSF88688">
    <property type="entry name" value="Families 57/38 glycoside transferase middle domain"/>
    <property type="match status" value="1"/>
</dbReference>
<dbReference type="Pfam" id="PF17677">
    <property type="entry name" value="Glyco_hydro38C2"/>
    <property type="match status" value="1"/>
</dbReference>
<dbReference type="RefSeq" id="WP_109625470.1">
    <property type="nucleotide sequence ID" value="NZ_JANKBI010000002.1"/>
</dbReference>
<evidence type="ECO:0000256" key="2">
    <source>
        <dbReference type="ARBA" id="ARBA00022723"/>
    </source>
</evidence>
<dbReference type="InterPro" id="IPR011682">
    <property type="entry name" value="Glyco_hydro_38_C"/>
</dbReference>
<dbReference type="EMBL" id="QGGY01000003">
    <property type="protein sequence ID" value="PWJ77367.1"/>
    <property type="molecule type" value="Genomic_DNA"/>
</dbReference>
<dbReference type="Pfam" id="PF01074">
    <property type="entry name" value="Glyco_hydro_38N"/>
    <property type="match status" value="1"/>
</dbReference>
<proteinExistence type="inferred from homology"/>
<dbReference type="Pfam" id="PF07748">
    <property type="entry name" value="Glyco_hydro_38C"/>
    <property type="match status" value="1"/>
</dbReference>
<dbReference type="CDD" id="cd10789">
    <property type="entry name" value="GH38N_AMII_ER_cytosolic"/>
    <property type="match status" value="1"/>
</dbReference>
<dbReference type="InterPro" id="IPR011330">
    <property type="entry name" value="Glyco_hydro/deAcase_b/a-brl"/>
</dbReference>
<dbReference type="GO" id="GO:0046872">
    <property type="term" value="F:metal ion binding"/>
    <property type="evidence" value="ECO:0007669"/>
    <property type="project" value="UniProtKB-KW"/>
</dbReference>
<dbReference type="SUPFAM" id="SSF88713">
    <property type="entry name" value="Glycoside hydrolase/deacetylase"/>
    <property type="match status" value="1"/>
</dbReference>
<dbReference type="Gene3D" id="2.70.98.30">
    <property type="entry name" value="Golgi alpha-mannosidase II, domain 4"/>
    <property type="match status" value="1"/>
</dbReference>
<dbReference type="Pfam" id="PF09261">
    <property type="entry name" value="Alpha-mann_mid"/>
    <property type="match status" value="1"/>
</dbReference>
<sequence length="1051" mass="120923">MDFIYERIGEIIGQLKELAYPVRQEIEQWKGKEGHFPVTDCLEVQTHDWPAADPAKLGSSKGAWFGLCTEIVIPKEMEGGSLELFISTGREGEWDATNPQMAAYVDGQLAQGLDVNHRSIYLGEEKRAGEHLTVFLSVYTGEEGSVREWHSSLRMKDKAVYEFYYDCLVPWKCLELMEEDSREYGELLGILNRTVNCLDMRKTDSREFAESIRRASEELRRQTEKLPASPVTVSCVGHTHIDVAWLWTLEITREKAARSFSTVLKLMERYPEYLFMSSQPQLYMYVRANQPELYKKIKKRAEEGRWEPEGAMFLEADCNLTSGESLVRQCLYGKMFFREEFGADSRILWLPDVFGYSAALPQIMEKCGIDSFMTTKISWNETNKIPFDTFWWEGIDGTKVLTHFVTTRDYEKNGKRVATNNEFNTSFSTNYNGYIEPSQIKGAWQRYQQKALNDNILVSYGYGDGGGGPTEQMLETGRRLGAGKYGCPKVKLEKAGDFFERLHRTADDSEFPVWSGELYLEYHRGTYTSMEKNKRSNRMGEFALLNSECWSELAMEKTGRLYPAEEISKGWEILMRNQFHDILPGSAVREVYEDSEREYRELAAITAEVENEALECLAKQILGEEGDILIFNSNGVPSSELVEIPTDELPGQEVKGVLCGNEIYPVQYTERGTVLFQAKDIPPKGWKRLSPVKDSSEYTADDFYCTEEETVTPYYHLKWNDAGQISSFYDKKAGRELLQPGKCGNVLMTYEDKPHKFDNWNLFEYYREKQWPVEKLVSRKIIEQGPVRMALELSWVYLDSSITEVFYFYPGSPRIDIHAHIDWQEDQILLKALFPLDINTCEASYEIQYGNVKRATTANNSWEQAMFEVCFQKWMDISEYDYGVSFISDCKYGAGVRKNEVGLTLLKSGLYPNPEADRGGHDFVYSVFPHRGSWQEAGTVEQAYGLNNPPKIRIKKEYGGKLEGEYAKVQTGKPNIIAEVLKRSEDGQAEILRLYECWNRRTRTQLAFGEEFQSLYLCNMLEEEECKLAEKGSTADIEFAPFEIKTLKVIR</sequence>
<reference evidence="6 7" key="1">
    <citation type="submission" date="2018-05" db="EMBL/GenBank/DDBJ databases">
        <authorList>
            <person name="Goeker M."/>
            <person name="Huntemann M."/>
            <person name="Clum A."/>
            <person name="Pillay M."/>
            <person name="Palaniappan K."/>
            <person name="Varghese N."/>
            <person name="Mikhailova N."/>
            <person name="Stamatis D."/>
            <person name="Reddy T."/>
            <person name="Daum C."/>
            <person name="Shapiro N."/>
            <person name="Ivanova N."/>
            <person name="Kyrpides N."/>
            <person name="Woyke T."/>
        </authorList>
    </citation>
    <scope>NUCLEOTIDE SEQUENCE [LARGE SCALE GENOMIC DNA]</scope>
    <source>
        <strain evidence="6 7">DSM 26524</strain>
    </source>
</reference>
<dbReference type="InterPro" id="IPR011013">
    <property type="entry name" value="Gal_mutarotase_sf_dom"/>
</dbReference>
<name>A0AB73T708_9FIRM</name>
<protein>
    <submittedName>
        <fullName evidence="6">Alpha-mannosidase</fullName>
    </submittedName>
</protein>
<dbReference type="InterPro" id="IPR028995">
    <property type="entry name" value="Glyco_hydro_57/38_cen_sf"/>
</dbReference>
<dbReference type="FunFam" id="2.70.98.30:FF:000010">
    <property type="entry name" value="Cytosolic alpha-mannosidase"/>
    <property type="match status" value="1"/>
</dbReference>
<evidence type="ECO:0000256" key="1">
    <source>
        <dbReference type="ARBA" id="ARBA00009792"/>
    </source>
</evidence>
<accession>A0AB73T708</accession>
<dbReference type="InterPro" id="IPR037094">
    <property type="entry name" value="Glyco_hydro_38_cen_sf"/>
</dbReference>
<dbReference type="Gene3D" id="2.60.40.2220">
    <property type="match status" value="1"/>
</dbReference>
<keyword evidence="7" id="KW-1185">Reference proteome</keyword>
<gene>
    <name evidence="6" type="ORF">C7383_103211</name>
</gene>
<keyword evidence="4" id="KW-0326">Glycosidase</keyword>
<comment type="caution">
    <text evidence="6">The sequence shown here is derived from an EMBL/GenBank/DDBJ whole genome shotgun (WGS) entry which is preliminary data.</text>
</comment>
<dbReference type="GO" id="GO:0009313">
    <property type="term" value="P:oligosaccharide catabolic process"/>
    <property type="evidence" value="ECO:0007669"/>
    <property type="project" value="TreeGrafter"/>
</dbReference>
<feature type="domain" description="Glycoside hydrolase family 38 central" evidence="5">
    <location>
        <begin position="521"/>
        <end position="599"/>
    </location>
</feature>
<evidence type="ECO:0000313" key="7">
    <source>
        <dbReference type="Proteomes" id="UP000245412"/>
    </source>
</evidence>
<dbReference type="PANTHER" id="PTHR46017:SF1">
    <property type="entry name" value="ALPHA-MANNOSIDASE 2C1"/>
    <property type="match status" value="1"/>
</dbReference>
<dbReference type="InterPro" id="IPR000602">
    <property type="entry name" value="Glyco_hydro_38_N"/>
</dbReference>